<reference evidence="2" key="1">
    <citation type="submission" date="2020-11" db="EMBL/GenBank/DDBJ databases">
        <title>Sequencing the genomes of 1000 actinobacteria strains.</title>
        <authorList>
            <person name="Klenk H.-P."/>
        </authorList>
    </citation>
    <scope>NUCLEOTIDE SEQUENCE</scope>
    <source>
        <strain evidence="2">DSM 43175</strain>
    </source>
</reference>
<accession>A0A931DGF2</accession>
<dbReference type="InterPro" id="IPR054191">
    <property type="entry name" value="DUF6896"/>
</dbReference>
<comment type="caution">
    <text evidence="2">The sequence shown here is derived from an EMBL/GenBank/DDBJ whole genome shotgun (WGS) entry which is preliminary data.</text>
</comment>
<dbReference type="EMBL" id="JADOUA010000001">
    <property type="protein sequence ID" value="MBG6088329.1"/>
    <property type="molecule type" value="Genomic_DNA"/>
</dbReference>
<evidence type="ECO:0000313" key="2">
    <source>
        <dbReference type="EMBL" id="MBG6088329.1"/>
    </source>
</evidence>
<gene>
    <name evidence="2" type="ORF">IW256_002442</name>
</gene>
<evidence type="ECO:0000313" key="3">
    <source>
        <dbReference type="Proteomes" id="UP000614047"/>
    </source>
</evidence>
<dbReference type="Pfam" id="PF21837">
    <property type="entry name" value="DUF6896"/>
    <property type="match status" value="1"/>
</dbReference>
<organism evidence="2 3">
    <name type="scientific">Actinomadura viridis</name>
    <dbReference type="NCBI Taxonomy" id="58110"/>
    <lineage>
        <taxon>Bacteria</taxon>
        <taxon>Bacillati</taxon>
        <taxon>Actinomycetota</taxon>
        <taxon>Actinomycetes</taxon>
        <taxon>Streptosporangiales</taxon>
        <taxon>Thermomonosporaceae</taxon>
        <taxon>Actinomadura</taxon>
    </lineage>
</organism>
<evidence type="ECO:0000259" key="1">
    <source>
        <dbReference type="Pfam" id="PF21837"/>
    </source>
</evidence>
<feature type="domain" description="DUF6896" evidence="1">
    <location>
        <begin position="86"/>
        <end position="173"/>
    </location>
</feature>
<protein>
    <recommendedName>
        <fullName evidence="1">DUF6896 domain-containing protein</fullName>
    </recommendedName>
</protein>
<dbReference type="AlphaFoldDB" id="A0A931DGF2"/>
<dbReference type="RefSeq" id="WP_197011065.1">
    <property type="nucleotide sequence ID" value="NZ_BAABES010000020.1"/>
</dbReference>
<proteinExistence type="predicted"/>
<keyword evidence="3" id="KW-1185">Reference proteome</keyword>
<sequence>MTLSGIPSDAELRRSVTRGRHAVIPLEAGPSWEEVTAAAAALQERLAADDLIVFNSGSGDGRPRLTVVRVVGTEEARRLRPALDALVADFRSLAERLSERFRLEIEPASDRGETYPRRLVVDGEPWQADPHGVHCRFESLESGVVVEAHNRRPGTLDPYFLLLFAETSGRHPEVLSACVEGFHDMSRLLDLAGLTP</sequence>
<dbReference type="Proteomes" id="UP000614047">
    <property type="component" value="Unassembled WGS sequence"/>
</dbReference>
<name>A0A931DGF2_9ACTN</name>